<name>A0A284QRC3_ARMOS</name>
<dbReference type="AlphaFoldDB" id="A0A284QRC3"/>
<organism evidence="1 2">
    <name type="scientific">Armillaria ostoyae</name>
    <name type="common">Armillaria root rot fungus</name>
    <dbReference type="NCBI Taxonomy" id="47428"/>
    <lineage>
        <taxon>Eukaryota</taxon>
        <taxon>Fungi</taxon>
        <taxon>Dikarya</taxon>
        <taxon>Basidiomycota</taxon>
        <taxon>Agaricomycotina</taxon>
        <taxon>Agaricomycetes</taxon>
        <taxon>Agaricomycetidae</taxon>
        <taxon>Agaricales</taxon>
        <taxon>Marasmiineae</taxon>
        <taxon>Physalacriaceae</taxon>
        <taxon>Armillaria</taxon>
    </lineage>
</organism>
<reference evidence="2" key="1">
    <citation type="journal article" date="2017" name="Nat. Ecol. Evol.">
        <title>Genome expansion and lineage-specific genetic innovations in the forest pathogenic fungi Armillaria.</title>
        <authorList>
            <person name="Sipos G."/>
            <person name="Prasanna A.N."/>
            <person name="Walter M.C."/>
            <person name="O'Connor E."/>
            <person name="Balint B."/>
            <person name="Krizsan K."/>
            <person name="Kiss B."/>
            <person name="Hess J."/>
            <person name="Varga T."/>
            <person name="Slot J."/>
            <person name="Riley R."/>
            <person name="Boka B."/>
            <person name="Rigling D."/>
            <person name="Barry K."/>
            <person name="Lee J."/>
            <person name="Mihaltcheva S."/>
            <person name="LaButti K."/>
            <person name="Lipzen A."/>
            <person name="Waldron R."/>
            <person name="Moloney N.M."/>
            <person name="Sperisen C."/>
            <person name="Kredics L."/>
            <person name="Vagvoelgyi C."/>
            <person name="Patrignani A."/>
            <person name="Fitzpatrick D."/>
            <person name="Nagy I."/>
            <person name="Doyle S."/>
            <person name="Anderson J.B."/>
            <person name="Grigoriev I.V."/>
            <person name="Gueldener U."/>
            <person name="Muensterkoetter M."/>
            <person name="Nagy L.G."/>
        </authorList>
    </citation>
    <scope>NUCLEOTIDE SEQUENCE [LARGE SCALE GENOMIC DNA]</scope>
    <source>
        <strain evidence="2">C18/9</strain>
    </source>
</reference>
<dbReference type="Proteomes" id="UP000219338">
    <property type="component" value="Unassembled WGS sequence"/>
</dbReference>
<evidence type="ECO:0000313" key="2">
    <source>
        <dbReference type="Proteomes" id="UP000219338"/>
    </source>
</evidence>
<accession>A0A284QRC3</accession>
<proteinExistence type="predicted"/>
<gene>
    <name evidence="1" type="ORF">ARMOST_02297</name>
</gene>
<keyword evidence="2" id="KW-1185">Reference proteome</keyword>
<sequence length="66" mass="7233">MYSRAKPGPEDIWQIGKGVVQPESTISSTAAVGSAYMQDLGWKEKEWGAMVSKITFLAASRGEKDR</sequence>
<protein>
    <submittedName>
        <fullName evidence="1">Uncharacterized protein</fullName>
    </submittedName>
</protein>
<evidence type="ECO:0000313" key="1">
    <source>
        <dbReference type="EMBL" id="SJK99016.1"/>
    </source>
</evidence>
<dbReference type="EMBL" id="FUEG01000001">
    <property type="protein sequence ID" value="SJK99016.1"/>
    <property type="molecule type" value="Genomic_DNA"/>
</dbReference>